<evidence type="ECO:0000256" key="1">
    <source>
        <dbReference type="ARBA" id="ARBA00023015"/>
    </source>
</evidence>
<dbReference type="Gene3D" id="1.10.10.10">
    <property type="entry name" value="Winged helix-like DNA-binding domain superfamily/Winged helix DNA-binding domain"/>
    <property type="match status" value="1"/>
</dbReference>
<organism evidence="5 6">
    <name type="scientific">Thermobifida alba</name>
    <name type="common">Thermomonospora alba</name>
    <dbReference type="NCBI Taxonomy" id="53522"/>
    <lineage>
        <taxon>Bacteria</taxon>
        <taxon>Bacillati</taxon>
        <taxon>Actinomycetota</taxon>
        <taxon>Actinomycetes</taxon>
        <taxon>Streptosporangiales</taxon>
        <taxon>Nocardiopsidaceae</taxon>
        <taxon>Thermobifida</taxon>
    </lineage>
</organism>
<dbReference type="InterPro" id="IPR036390">
    <property type="entry name" value="WH_DNA-bd_sf"/>
</dbReference>
<dbReference type="EMBL" id="CP051627">
    <property type="protein sequence ID" value="UPT20965.1"/>
    <property type="molecule type" value="Genomic_DNA"/>
</dbReference>
<dbReference type="PANTHER" id="PTHR34580:SF1">
    <property type="entry name" value="PROTEIN PAFC"/>
    <property type="match status" value="1"/>
</dbReference>
<feature type="signal peptide" evidence="3">
    <location>
        <begin position="1"/>
        <end position="21"/>
    </location>
</feature>
<dbReference type="Pfam" id="PF13280">
    <property type="entry name" value="WYL"/>
    <property type="match status" value="1"/>
</dbReference>
<dbReference type="SUPFAM" id="SSF46785">
    <property type="entry name" value="Winged helix' DNA-binding domain"/>
    <property type="match status" value="1"/>
</dbReference>
<evidence type="ECO:0000256" key="3">
    <source>
        <dbReference type="SAM" id="SignalP"/>
    </source>
</evidence>
<name>A0ABY4L0U9_THEAE</name>
<keyword evidence="1" id="KW-0805">Transcription regulation</keyword>
<sequence>MRASRLLSLLLLLQNRGRLTAAQLAAELEVSERTVYRDVESLSAAGIPVYAERGAGGGYRLVDGYRTRLTGLSGGEADSVFLATVPQAAAELGLGAEMAAAHRKILAALPEGVRERAQRVRDRFHLDAPAWFREPDRVPHLAAIASAVWEQRVVEVRYRRWRSEPVDRVLAPLGVVLKSGLWYFVALPYPAAPGCEPRTFRAARVDGLTDTGERFARPDGFDLAAYWERWSREFEASRYTGTARVLLTPRGRDLLRVVLPPVLHGALEAAEPQPDGRLCAHVPFESVEQAVAQFIQCGPDAEVVEPVELREGVLAQARATVRRYAD</sequence>
<dbReference type="PROSITE" id="PS52050">
    <property type="entry name" value="WYL"/>
    <property type="match status" value="1"/>
</dbReference>
<evidence type="ECO:0000259" key="4">
    <source>
        <dbReference type="PROSITE" id="PS51000"/>
    </source>
</evidence>
<dbReference type="InterPro" id="IPR001034">
    <property type="entry name" value="DeoR_HTH"/>
</dbReference>
<keyword evidence="3" id="KW-0732">Signal</keyword>
<keyword evidence="2" id="KW-0804">Transcription</keyword>
<dbReference type="InterPro" id="IPR051534">
    <property type="entry name" value="CBASS_pafABC_assoc_protein"/>
</dbReference>
<dbReference type="InterPro" id="IPR036388">
    <property type="entry name" value="WH-like_DNA-bd_sf"/>
</dbReference>
<evidence type="ECO:0000313" key="6">
    <source>
        <dbReference type="Proteomes" id="UP000832041"/>
    </source>
</evidence>
<dbReference type="InterPro" id="IPR057727">
    <property type="entry name" value="WCX_dom"/>
</dbReference>
<dbReference type="PANTHER" id="PTHR34580">
    <property type="match status" value="1"/>
</dbReference>
<reference evidence="5 6" key="1">
    <citation type="submission" date="2020-04" db="EMBL/GenBank/DDBJ databases">
        <title>Thermobifida alba genome sequencing and assembly.</title>
        <authorList>
            <person name="Luzics S."/>
            <person name="Horvath B."/>
            <person name="Nagy I."/>
            <person name="Toth A."/>
            <person name="Nagy I."/>
            <person name="Kukolya J."/>
        </authorList>
    </citation>
    <scope>NUCLEOTIDE SEQUENCE [LARGE SCALE GENOMIC DNA]</scope>
    <source>
        <strain evidence="5 6">DSM 43795</strain>
    </source>
</reference>
<dbReference type="InterPro" id="IPR028349">
    <property type="entry name" value="PafC-like"/>
</dbReference>
<keyword evidence="6" id="KW-1185">Reference proteome</keyword>
<dbReference type="PROSITE" id="PS51000">
    <property type="entry name" value="HTH_DEOR_2"/>
    <property type="match status" value="1"/>
</dbReference>
<evidence type="ECO:0000313" key="5">
    <source>
        <dbReference type="EMBL" id="UPT20965.1"/>
    </source>
</evidence>
<gene>
    <name evidence="5" type="ORF">FOF52_08325</name>
</gene>
<dbReference type="RefSeq" id="WP_248593260.1">
    <property type="nucleotide sequence ID" value="NZ_BAABEB010000027.1"/>
</dbReference>
<dbReference type="InterPro" id="IPR013196">
    <property type="entry name" value="HTH_11"/>
</dbReference>
<dbReference type="Proteomes" id="UP000832041">
    <property type="component" value="Chromosome"/>
</dbReference>
<evidence type="ECO:0000256" key="2">
    <source>
        <dbReference type="ARBA" id="ARBA00023163"/>
    </source>
</evidence>
<dbReference type="InterPro" id="IPR026881">
    <property type="entry name" value="WYL_dom"/>
</dbReference>
<dbReference type="Pfam" id="PF08279">
    <property type="entry name" value="HTH_11"/>
    <property type="match status" value="1"/>
</dbReference>
<dbReference type="PIRSF" id="PIRSF016838">
    <property type="entry name" value="PafC"/>
    <property type="match status" value="1"/>
</dbReference>
<feature type="chain" id="PRO_5047154396" evidence="3">
    <location>
        <begin position="22"/>
        <end position="326"/>
    </location>
</feature>
<proteinExistence type="predicted"/>
<accession>A0ABY4L0U9</accession>
<feature type="domain" description="HTH deoR-type" evidence="4">
    <location>
        <begin position="2"/>
        <end position="57"/>
    </location>
</feature>
<protein>
    <submittedName>
        <fullName evidence="5">YafY family transcriptional regulator</fullName>
    </submittedName>
</protein>
<dbReference type="Pfam" id="PF25583">
    <property type="entry name" value="WCX"/>
    <property type="match status" value="1"/>
</dbReference>